<keyword evidence="3" id="KW-1185">Reference proteome</keyword>
<dbReference type="Proteomes" id="UP000662904">
    <property type="component" value="Chromosome"/>
</dbReference>
<name>A0A8A0RMT3_9FIRM</name>
<proteinExistence type="predicted"/>
<dbReference type="KEGG" id="kme:H0A61_01936"/>
<evidence type="ECO:0000313" key="2">
    <source>
        <dbReference type="EMBL" id="QSQ09563.1"/>
    </source>
</evidence>
<gene>
    <name evidence="2" type="ORF">H0A61_01936</name>
</gene>
<dbReference type="RefSeq" id="WP_206706915.1">
    <property type="nucleotide sequence ID" value="NZ_CP059066.1"/>
</dbReference>
<feature type="region of interest" description="Disordered" evidence="1">
    <location>
        <begin position="31"/>
        <end position="53"/>
    </location>
</feature>
<sequence length="53" mass="6179">MPYTICPYCGRRSYSAATLKEWICPYCEEKVTEKEEREEEKKGDTDKTPGEQA</sequence>
<dbReference type="EMBL" id="CP059066">
    <property type="protein sequence ID" value="QSQ09563.1"/>
    <property type="molecule type" value="Genomic_DNA"/>
</dbReference>
<accession>A0A8A0RMT3</accession>
<reference evidence="2" key="1">
    <citation type="submission" date="2020-07" db="EMBL/GenBank/DDBJ databases">
        <title>Koleobacter methoxysyntrophicus gen. nov., sp. nov., a novel anaerobic bacterium isolated from deep subsurface oil field and proposal of Koleobacterales ord. nov. in the phylum Firmicutes.</title>
        <authorList>
            <person name="Sakamoto S."/>
            <person name="Tamaki H."/>
        </authorList>
    </citation>
    <scope>NUCLEOTIDE SEQUENCE</scope>
    <source>
        <strain evidence="2">NRmbB1</strain>
    </source>
</reference>
<evidence type="ECO:0000313" key="3">
    <source>
        <dbReference type="Proteomes" id="UP000662904"/>
    </source>
</evidence>
<organism evidence="2 3">
    <name type="scientific">Koleobacter methoxysyntrophicus</name>
    <dbReference type="NCBI Taxonomy" id="2751313"/>
    <lineage>
        <taxon>Bacteria</taxon>
        <taxon>Bacillati</taxon>
        <taxon>Bacillota</taxon>
        <taxon>Clostridia</taxon>
        <taxon>Koleobacterales</taxon>
        <taxon>Koleobacteraceae</taxon>
        <taxon>Koleobacter</taxon>
    </lineage>
</organism>
<protein>
    <submittedName>
        <fullName evidence="2">Uncharacterized protein</fullName>
    </submittedName>
</protein>
<evidence type="ECO:0000256" key="1">
    <source>
        <dbReference type="SAM" id="MobiDB-lite"/>
    </source>
</evidence>
<dbReference type="AlphaFoldDB" id="A0A8A0RMT3"/>